<feature type="site" description="Important for substrate specificity" evidence="3">
    <location>
        <position position="11"/>
    </location>
</feature>
<name>A0A1G9W200_9FIRM</name>
<dbReference type="InterPro" id="IPR029001">
    <property type="entry name" value="ITPase-like_fam"/>
</dbReference>
<dbReference type="PIRSF" id="PIRSF006305">
    <property type="entry name" value="Maf"/>
    <property type="match status" value="1"/>
</dbReference>
<comment type="caution">
    <text evidence="3">Lacks conserved residue(s) required for the propagation of feature annotation.</text>
</comment>
<feature type="site" description="Important for substrate specificity" evidence="3">
    <location>
        <position position="75"/>
    </location>
</feature>
<dbReference type="InterPro" id="IPR003697">
    <property type="entry name" value="Maf-like"/>
</dbReference>
<dbReference type="NCBIfam" id="TIGR00172">
    <property type="entry name" value="maf"/>
    <property type="match status" value="1"/>
</dbReference>
<dbReference type="AlphaFoldDB" id="A0A1G9W200"/>
<comment type="similarity">
    <text evidence="3">Belongs to the Maf family. YhdE subfamily.</text>
</comment>
<dbReference type="GO" id="GO:0005737">
    <property type="term" value="C:cytoplasm"/>
    <property type="evidence" value="ECO:0007669"/>
    <property type="project" value="UniProtKB-SubCell"/>
</dbReference>
<organism evidence="4 5">
    <name type="scientific">Lachnospira pectinoschiza</name>
    <dbReference type="NCBI Taxonomy" id="28052"/>
    <lineage>
        <taxon>Bacteria</taxon>
        <taxon>Bacillati</taxon>
        <taxon>Bacillota</taxon>
        <taxon>Clostridia</taxon>
        <taxon>Lachnospirales</taxon>
        <taxon>Lachnospiraceae</taxon>
        <taxon>Lachnospira</taxon>
    </lineage>
</organism>
<dbReference type="SUPFAM" id="SSF52972">
    <property type="entry name" value="ITPase-like"/>
    <property type="match status" value="1"/>
</dbReference>
<dbReference type="Pfam" id="PF02545">
    <property type="entry name" value="Maf"/>
    <property type="match status" value="1"/>
</dbReference>
<evidence type="ECO:0000256" key="1">
    <source>
        <dbReference type="ARBA" id="ARBA00001968"/>
    </source>
</evidence>
<keyword evidence="3" id="KW-0546">Nucleotide metabolism</keyword>
<evidence type="ECO:0000313" key="5">
    <source>
        <dbReference type="Proteomes" id="UP000187651"/>
    </source>
</evidence>
<dbReference type="Proteomes" id="UP000187651">
    <property type="component" value="Unassembled WGS sequence"/>
</dbReference>
<dbReference type="PANTHER" id="PTHR43213">
    <property type="entry name" value="BIFUNCTIONAL DTTP/UTP PYROPHOSPHATASE/METHYLTRANSFERASE PROTEIN-RELATED"/>
    <property type="match status" value="1"/>
</dbReference>
<dbReference type="HAMAP" id="MF_00528">
    <property type="entry name" value="Maf"/>
    <property type="match status" value="1"/>
</dbReference>
<feature type="site" description="Important for substrate specificity" evidence="3">
    <location>
        <position position="165"/>
    </location>
</feature>
<dbReference type="PANTHER" id="PTHR43213:SF5">
    <property type="entry name" value="BIFUNCTIONAL DTTP_UTP PYROPHOSPHATASE_METHYLTRANSFERASE PROTEIN-RELATED"/>
    <property type="match status" value="1"/>
</dbReference>
<comment type="subcellular location">
    <subcellularLocation>
        <location evidence="3">Cytoplasm</location>
    </subcellularLocation>
</comment>
<gene>
    <name evidence="4" type="ORF">SAMN05216544_1156</name>
</gene>
<proteinExistence type="inferred from homology"/>
<dbReference type="GO" id="GO:0036221">
    <property type="term" value="F:UTP diphosphatase activity"/>
    <property type="evidence" value="ECO:0007669"/>
    <property type="project" value="RHEA"/>
</dbReference>
<accession>A0A1G9W200</accession>
<dbReference type="EC" id="3.6.1.9" evidence="3"/>
<feature type="active site" description="Proton acceptor" evidence="3">
    <location>
        <position position="74"/>
    </location>
</feature>
<dbReference type="Gene3D" id="3.90.950.10">
    <property type="match status" value="1"/>
</dbReference>
<sequence>MRIILASASPRRKELLEQVGIKFEIITSQASEDIELMPPYDYVKELSRRKARAVFDMLKGRGEDLSDCVIIGADTVVYHKGEILTKPKDKEDARRMIKGLSDNAHQVYTGVCLIKTSGVGDKVEAKEISFSEKTEVLVYPLTDESVEAYISTKEPYDKAGAYGIQGLFAAYIKAIEGDYNNVVGLPVARICLELYKLGYRIDYERC</sequence>
<keyword evidence="2 3" id="KW-0378">Hydrolase</keyword>
<keyword evidence="5" id="KW-1185">Reference proteome</keyword>
<evidence type="ECO:0000313" key="4">
    <source>
        <dbReference type="EMBL" id="SDM78323.1"/>
    </source>
</evidence>
<evidence type="ECO:0000256" key="3">
    <source>
        <dbReference type="HAMAP-Rule" id="MF_00528"/>
    </source>
</evidence>
<evidence type="ECO:0000256" key="2">
    <source>
        <dbReference type="ARBA" id="ARBA00022801"/>
    </source>
</evidence>
<dbReference type="CDD" id="cd00555">
    <property type="entry name" value="Maf"/>
    <property type="match status" value="1"/>
</dbReference>
<dbReference type="GO" id="GO:0009117">
    <property type="term" value="P:nucleotide metabolic process"/>
    <property type="evidence" value="ECO:0007669"/>
    <property type="project" value="UniProtKB-KW"/>
</dbReference>
<comment type="cofactor">
    <cofactor evidence="1 3">
        <name>a divalent metal cation</name>
        <dbReference type="ChEBI" id="CHEBI:60240"/>
    </cofactor>
</comment>
<dbReference type="GO" id="GO:0036218">
    <property type="term" value="F:dTTP diphosphatase activity"/>
    <property type="evidence" value="ECO:0007669"/>
    <property type="project" value="RHEA"/>
</dbReference>
<comment type="catalytic activity">
    <reaction evidence="3">
        <text>UTP + H2O = UMP + diphosphate + H(+)</text>
        <dbReference type="Rhea" id="RHEA:29395"/>
        <dbReference type="ChEBI" id="CHEBI:15377"/>
        <dbReference type="ChEBI" id="CHEBI:15378"/>
        <dbReference type="ChEBI" id="CHEBI:33019"/>
        <dbReference type="ChEBI" id="CHEBI:46398"/>
        <dbReference type="ChEBI" id="CHEBI:57865"/>
        <dbReference type="EC" id="3.6.1.9"/>
    </reaction>
</comment>
<protein>
    <recommendedName>
        <fullName evidence="3">dTTP/UTP pyrophosphatase</fullName>
        <shortName evidence="3">dTTPase/UTPase</shortName>
        <ecNumber evidence="3">3.6.1.9</ecNumber>
    </recommendedName>
    <alternativeName>
        <fullName evidence="3">Nucleoside triphosphate pyrophosphatase</fullName>
    </alternativeName>
    <alternativeName>
        <fullName evidence="3">Nucleotide pyrophosphatase</fullName>
        <shortName evidence="3">Nucleotide PPase</shortName>
    </alternativeName>
</protein>
<dbReference type="EMBL" id="FNHZ01000002">
    <property type="protein sequence ID" value="SDM78323.1"/>
    <property type="molecule type" value="Genomic_DNA"/>
</dbReference>
<keyword evidence="3" id="KW-0963">Cytoplasm</keyword>
<comment type="function">
    <text evidence="3">Nucleoside triphosphate pyrophosphatase that hydrolyzes dTTP and UTP. May have a dual role in cell division arrest and in preventing the incorporation of modified nucleotides into cellular nucleic acids.</text>
</comment>
<reference evidence="5" key="1">
    <citation type="submission" date="2016-10" db="EMBL/GenBank/DDBJ databases">
        <authorList>
            <person name="Varghese N."/>
            <person name="Submissions S."/>
        </authorList>
    </citation>
    <scope>NUCLEOTIDE SEQUENCE [LARGE SCALE GENOMIC DNA]</scope>
    <source>
        <strain evidence="5">M83</strain>
    </source>
</reference>
<comment type="catalytic activity">
    <reaction evidence="3">
        <text>dTTP + H2O = dTMP + diphosphate + H(+)</text>
        <dbReference type="Rhea" id="RHEA:28534"/>
        <dbReference type="ChEBI" id="CHEBI:15377"/>
        <dbReference type="ChEBI" id="CHEBI:15378"/>
        <dbReference type="ChEBI" id="CHEBI:33019"/>
        <dbReference type="ChEBI" id="CHEBI:37568"/>
        <dbReference type="ChEBI" id="CHEBI:63528"/>
        <dbReference type="EC" id="3.6.1.9"/>
    </reaction>
</comment>